<protein>
    <recommendedName>
        <fullName evidence="4">DUF4932 domain-containing protein</fullName>
    </recommendedName>
</protein>
<reference evidence="2 3" key="1">
    <citation type="submission" date="2019-02" db="EMBL/GenBank/DDBJ databases">
        <title>Pedobacter kyonggii whole genome sequence analysis.</title>
        <authorList>
            <person name="Dahal R.H."/>
        </authorList>
    </citation>
    <scope>NUCLEOTIDE SEQUENCE [LARGE SCALE GENOMIC DNA]</scope>
    <source>
        <strain evidence="2 3">K-4-11-1</strain>
    </source>
</reference>
<dbReference type="Pfam" id="PF15890">
    <property type="entry name" value="Peptidase_Mx1"/>
    <property type="match status" value="1"/>
</dbReference>
<evidence type="ECO:0000256" key="1">
    <source>
        <dbReference type="SAM" id="SignalP"/>
    </source>
</evidence>
<dbReference type="Gene3D" id="3.40.390.70">
    <property type="match status" value="1"/>
</dbReference>
<keyword evidence="1" id="KW-0732">Signal</keyword>
<evidence type="ECO:0000313" key="3">
    <source>
        <dbReference type="Proteomes" id="UP000291819"/>
    </source>
</evidence>
<gene>
    <name evidence="2" type="ORF">EYS08_12270</name>
</gene>
<dbReference type="RefSeq" id="WP_131030315.1">
    <property type="nucleotide sequence ID" value="NZ_SIXF01000010.1"/>
</dbReference>
<accession>A0A4Q9HCE6</accession>
<name>A0A4Q9HCE6_9SPHI</name>
<sequence>MKKNIFKLFALLLIVALANSCKKEDPLNVDFSQYNIDNPVANTPLDKWLTTTFLDEYNIDVIYRYNRFYHGDDRDVAAVKVDKVQSQMQTVLEGFILPYRKIAGTAFIKKMVPKQFVLFGSGSYNPDNSYTLATAAAGRNITIYAVNDFNVNVPGDVVGKLKTIHHEFTHTLNQIVPMPDDFQNITKSTYLATWTSTHDTIARNNGYVTPYASSQPGEDFAETVSHLLVFGQAWFDARANKSTVVGKAALKAKEASVVQYFTNMGIDFRALQMEIQNIVRNQYKYQQASFRYWMGQNLYKTITVNLEDGIYATNGISTEFATAYNDFKAAILAYSATQRYHLDYIQLRFESATVLTVRGAFSNATTQYFGDYSFNYTINATTGAVTFTKVANATGTTFNNGALFATSFTNTLQAYLTGKTFIADWLPPTITSANYNSYGGFYLQGTPTNNFYGLLGQTL</sequence>
<dbReference type="EMBL" id="SIXF01000010">
    <property type="protein sequence ID" value="TBO41924.1"/>
    <property type="molecule type" value="Genomic_DNA"/>
</dbReference>
<dbReference type="AlphaFoldDB" id="A0A4Q9HCE6"/>
<dbReference type="InterPro" id="IPR030890">
    <property type="entry name" value="LP_HExxH_w_TonB"/>
</dbReference>
<feature type="chain" id="PRO_5020733280" description="DUF4932 domain-containing protein" evidence="1">
    <location>
        <begin position="24"/>
        <end position="459"/>
    </location>
</feature>
<dbReference type="NCBIfam" id="TIGR04549">
    <property type="entry name" value="LP_HExxH_w_tonB"/>
    <property type="match status" value="1"/>
</dbReference>
<proteinExistence type="predicted"/>
<dbReference type="OrthoDB" id="1113652at2"/>
<organism evidence="2 3">
    <name type="scientific">Pedobacter kyonggii</name>
    <dbReference type="NCBI Taxonomy" id="1926871"/>
    <lineage>
        <taxon>Bacteria</taxon>
        <taxon>Pseudomonadati</taxon>
        <taxon>Bacteroidota</taxon>
        <taxon>Sphingobacteriia</taxon>
        <taxon>Sphingobacteriales</taxon>
        <taxon>Sphingobacteriaceae</taxon>
        <taxon>Pedobacter</taxon>
    </lineage>
</organism>
<evidence type="ECO:0000313" key="2">
    <source>
        <dbReference type="EMBL" id="TBO41924.1"/>
    </source>
</evidence>
<dbReference type="Proteomes" id="UP000291819">
    <property type="component" value="Unassembled WGS sequence"/>
</dbReference>
<evidence type="ECO:0008006" key="4">
    <source>
        <dbReference type="Google" id="ProtNLM"/>
    </source>
</evidence>
<feature type="signal peptide" evidence="1">
    <location>
        <begin position="1"/>
        <end position="23"/>
    </location>
</feature>
<keyword evidence="3" id="KW-1185">Reference proteome</keyword>
<comment type="caution">
    <text evidence="2">The sequence shown here is derived from an EMBL/GenBank/DDBJ whole genome shotgun (WGS) entry which is preliminary data.</text>
</comment>